<keyword evidence="1" id="KW-0732">Signal</keyword>
<proteinExistence type="predicted"/>
<feature type="signal peptide" evidence="1">
    <location>
        <begin position="1"/>
        <end position="22"/>
    </location>
</feature>
<dbReference type="EMBL" id="CAXLJM020000057">
    <property type="protein sequence ID" value="CAL8118904.1"/>
    <property type="molecule type" value="Genomic_DNA"/>
</dbReference>
<accession>A0ABP1R890</accession>
<evidence type="ECO:0000256" key="1">
    <source>
        <dbReference type="SAM" id="SignalP"/>
    </source>
</evidence>
<gene>
    <name evidence="2" type="ORF">ODALV1_LOCUS18316</name>
</gene>
<protein>
    <submittedName>
        <fullName evidence="2">Uncharacterized protein</fullName>
    </submittedName>
</protein>
<comment type="caution">
    <text evidence="2">The sequence shown here is derived from an EMBL/GenBank/DDBJ whole genome shotgun (WGS) entry which is preliminary data.</text>
</comment>
<dbReference type="InterPro" id="IPR036728">
    <property type="entry name" value="PBP_GOBP_sf"/>
</dbReference>
<evidence type="ECO:0000313" key="2">
    <source>
        <dbReference type="EMBL" id="CAL8118904.1"/>
    </source>
</evidence>
<name>A0ABP1R890_9HEXA</name>
<keyword evidence="3" id="KW-1185">Reference proteome</keyword>
<reference evidence="2 3" key="1">
    <citation type="submission" date="2024-08" db="EMBL/GenBank/DDBJ databases">
        <authorList>
            <person name="Cucini C."/>
            <person name="Frati F."/>
        </authorList>
    </citation>
    <scope>NUCLEOTIDE SEQUENCE [LARGE SCALE GENOMIC DNA]</scope>
</reference>
<evidence type="ECO:0000313" key="3">
    <source>
        <dbReference type="Proteomes" id="UP001642540"/>
    </source>
</evidence>
<sequence length="149" mass="17073">MKSLVLLCLAVFLAVYLQESYQAPPEKNCRQVAAQFTKRQIQGISQCTKSMKFKNGKEKSKKMNCILRCVMIRENLLGGDGQVTQEIYNRFVEAEFPGALMERFNGTFWSCMQIAFSGFKTLEEDEFCLTYDPFIKCMMGNVPGLCNWT</sequence>
<organism evidence="2 3">
    <name type="scientific">Orchesella dallaii</name>
    <dbReference type="NCBI Taxonomy" id="48710"/>
    <lineage>
        <taxon>Eukaryota</taxon>
        <taxon>Metazoa</taxon>
        <taxon>Ecdysozoa</taxon>
        <taxon>Arthropoda</taxon>
        <taxon>Hexapoda</taxon>
        <taxon>Collembola</taxon>
        <taxon>Entomobryomorpha</taxon>
        <taxon>Entomobryoidea</taxon>
        <taxon>Orchesellidae</taxon>
        <taxon>Orchesellinae</taxon>
        <taxon>Orchesella</taxon>
    </lineage>
</organism>
<dbReference type="Proteomes" id="UP001642540">
    <property type="component" value="Unassembled WGS sequence"/>
</dbReference>
<dbReference type="Gene3D" id="1.10.238.20">
    <property type="entry name" value="Pheromone/general odorant binding protein domain"/>
    <property type="match status" value="1"/>
</dbReference>
<dbReference type="SUPFAM" id="SSF47565">
    <property type="entry name" value="Insect pheromone/odorant-binding proteins"/>
    <property type="match status" value="1"/>
</dbReference>
<feature type="chain" id="PRO_5047200271" evidence="1">
    <location>
        <begin position="23"/>
        <end position="149"/>
    </location>
</feature>